<accession>A0ABU1NW49</accession>
<dbReference type="EMBL" id="JAVDSB010000004">
    <property type="protein sequence ID" value="MDR6551682.1"/>
    <property type="molecule type" value="Genomic_DNA"/>
</dbReference>
<proteinExistence type="predicted"/>
<sequence length="576" mass="64887">MTVDLSIVHTKDSYLDTMELAFNCYTRHQIEHRVCQDGKTRLDLHSYSRILTVLGCLISAGRLQELQPLWEHMMTESCRELSTLKQDPIADFSIKEIMLALHFMGPRCTEDAKSQWLFLLSEISPYTNYRFVIRDEESKHHLHNINIYNMAGEFLREKEGVTDTQAYFHEHWPTQLVRFDENGMYRDPGNPMLYDLTTRVQIQLLLGLGYQGEFASAIDEQLRKSGLWTLQLQSAAFEHPFGGRSNQFLFNEILIAANAEYEAVRYARLGDLELAGAFKRSARLALASVQRWLAQTPARHIKNLYPIDSKYGTESYGFYDKYMITMGAFLSIAYLFMDDTLAEAPCPAEVGGYVIATSPSFHKVIANAAGYSVQIDTCADSHYDATGLGRIHRNGVPTELGLSVPFSAGDSFELREGIQRISAAIGPGWKREDGSLHYLSEYCDESIQGELSIIKETPESVQFAVTYSGNLQGVQAVKEHYLVHAEGVSITFELVGATSDELYLRVPLLHTNGKDMTSITSTDHTIQVAMNTHTYTVNYAGELDIKPDLYGNRNGEYQIAVIRAEASRATIQLALR</sequence>
<reference evidence="1 2" key="1">
    <citation type="submission" date="2023-07" db="EMBL/GenBank/DDBJ databases">
        <title>Sorghum-associated microbial communities from plants grown in Nebraska, USA.</title>
        <authorList>
            <person name="Schachtman D."/>
        </authorList>
    </citation>
    <scope>NUCLEOTIDE SEQUENCE [LARGE SCALE GENOMIC DNA]</scope>
    <source>
        <strain evidence="1 2">CC258</strain>
    </source>
</reference>
<gene>
    <name evidence="1" type="ORF">J2736_002871</name>
</gene>
<protein>
    <submittedName>
        <fullName evidence="1">Uncharacterized protein</fullName>
    </submittedName>
</protein>
<evidence type="ECO:0000313" key="1">
    <source>
        <dbReference type="EMBL" id="MDR6551682.1"/>
    </source>
</evidence>
<organism evidence="1 2">
    <name type="scientific">Paenibacillus qinlingensis</name>
    <dbReference type="NCBI Taxonomy" id="1837343"/>
    <lineage>
        <taxon>Bacteria</taxon>
        <taxon>Bacillati</taxon>
        <taxon>Bacillota</taxon>
        <taxon>Bacilli</taxon>
        <taxon>Bacillales</taxon>
        <taxon>Paenibacillaceae</taxon>
        <taxon>Paenibacillus</taxon>
    </lineage>
</organism>
<comment type="caution">
    <text evidence="1">The sequence shown here is derived from an EMBL/GenBank/DDBJ whole genome shotgun (WGS) entry which is preliminary data.</text>
</comment>
<evidence type="ECO:0000313" key="2">
    <source>
        <dbReference type="Proteomes" id="UP001267290"/>
    </source>
</evidence>
<keyword evidence="2" id="KW-1185">Reference proteome</keyword>
<dbReference type="Proteomes" id="UP001267290">
    <property type="component" value="Unassembled WGS sequence"/>
</dbReference>
<name>A0ABU1NW49_9BACL</name>
<dbReference type="RefSeq" id="WP_310499249.1">
    <property type="nucleotide sequence ID" value="NZ_JAVDSB010000004.1"/>
</dbReference>